<gene>
    <name evidence="2" type="primary">ATP8</name>
</gene>
<feature type="transmembrane region" description="Helical" evidence="1">
    <location>
        <begin position="6"/>
        <end position="30"/>
    </location>
</feature>
<evidence type="ECO:0000256" key="1">
    <source>
        <dbReference type="SAM" id="Phobius"/>
    </source>
</evidence>
<dbReference type="EMBL" id="JX313664">
    <property type="protein sequence ID" value="AFQ62122.1"/>
    <property type="molecule type" value="Genomic_DNA"/>
</dbReference>
<keyword evidence="1" id="KW-1133">Transmembrane helix</keyword>
<accession>S4SUB0</accession>
<keyword evidence="2" id="KW-0496">Mitochondrion</keyword>
<name>S4SUB0_9COLE</name>
<evidence type="ECO:0000313" key="2">
    <source>
        <dbReference type="EMBL" id="AFQ62122.1"/>
    </source>
</evidence>
<protein>
    <submittedName>
        <fullName evidence="2">ATP synthase F0 subunit 8</fullName>
    </submittedName>
</protein>
<organism evidence="2">
    <name type="scientific">Trinodes hirtus</name>
    <dbReference type="NCBI Taxonomy" id="442100"/>
    <lineage>
        <taxon>Eukaryota</taxon>
        <taxon>Metazoa</taxon>
        <taxon>Ecdysozoa</taxon>
        <taxon>Arthropoda</taxon>
        <taxon>Hexapoda</taxon>
        <taxon>Insecta</taxon>
        <taxon>Pterygota</taxon>
        <taxon>Neoptera</taxon>
        <taxon>Endopterygota</taxon>
        <taxon>Coleoptera</taxon>
        <taxon>Polyphaga</taxon>
        <taxon>Bostrichiformia</taxon>
        <taxon>Dermestidae</taxon>
        <taxon>Trinodinae</taxon>
        <taxon>Trinodes</taxon>
    </lineage>
</organism>
<keyword evidence="1" id="KW-0812">Transmembrane</keyword>
<sequence>MPQMAPMNWTILLINFSIMLMTTSTLNFYFSSFNPQKPMKKKSSSNWKW</sequence>
<reference evidence="2" key="1">
    <citation type="submission" date="2012-07" db="EMBL/GenBank/DDBJ databases">
        <title>Mitogenomics of the Coleoptera under dense taxon sampling.</title>
        <authorList>
            <person name="Timmermans M.J.T.N."/>
            <person name="Lim J."/>
            <person name="Dodsworth S."/>
            <person name="Haran J."/>
            <person name="Ahrens D."/>
            <person name="Bocak L."/>
            <person name="London A."/>
            <person name="Culverwell L."/>
            <person name="Vogler A.P."/>
        </authorList>
    </citation>
    <scope>NUCLEOTIDE SEQUENCE</scope>
</reference>
<dbReference type="AlphaFoldDB" id="S4SUB0"/>
<keyword evidence="1" id="KW-0472">Membrane</keyword>
<proteinExistence type="predicted"/>
<geneLocation type="mitochondrion" evidence="2"/>